<dbReference type="InterPro" id="IPR002143">
    <property type="entry name" value="Ribosomal_uL1"/>
</dbReference>
<dbReference type="AlphaFoldDB" id="A0A391NT92"/>
<keyword evidence="3 4" id="KW-0687">Ribonucleoprotein</keyword>
<evidence type="ECO:0000313" key="5">
    <source>
        <dbReference type="EMBL" id="GCA62498.1"/>
    </source>
</evidence>
<dbReference type="Gene3D" id="3.40.50.790">
    <property type="match status" value="1"/>
</dbReference>
<dbReference type="InterPro" id="IPR023674">
    <property type="entry name" value="Ribosomal_uL1-like"/>
</dbReference>
<dbReference type="GO" id="GO:0003735">
    <property type="term" value="F:structural constituent of ribosome"/>
    <property type="evidence" value="ECO:0007669"/>
    <property type="project" value="InterPro"/>
</dbReference>
<comment type="caution">
    <text evidence="5">The sequence shown here is derived from an EMBL/GenBank/DDBJ whole genome shotgun (WGS) entry which is preliminary data.</text>
</comment>
<dbReference type="PIRSF" id="PIRSF002155">
    <property type="entry name" value="Ribosomal_L1"/>
    <property type="match status" value="1"/>
</dbReference>
<dbReference type="CDD" id="cd00403">
    <property type="entry name" value="Ribosomal_L1"/>
    <property type="match status" value="1"/>
</dbReference>
<evidence type="ECO:0000256" key="3">
    <source>
        <dbReference type="ARBA" id="ARBA00023274"/>
    </source>
</evidence>
<dbReference type="Pfam" id="PF00687">
    <property type="entry name" value="Ribosomal_L1"/>
    <property type="match status" value="1"/>
</dbReference>
<keyword evidence="2 4" id="KW-0689">Ribosomal protein</keyword>
<dbReference type="GO" id="GO:0006412">
    <property type="term" value="P:translation"/>
    <property type="evidence" value="ECO:0007669"/>
    <property type="project" value="InterPro"/>
</dbReference>
<keyword evidence="6" id="KW-1185">Reference proteome</keyword>
<dbReference type="Proteomes" id="UP000265618">
    <property type="component" value="Unassembled WGS sequence"/>
</dbReference>
<dbReference type="GO" id="GO:0003723">
    <property type="term" value="F:RNA binding"/>
    <property type="evidence" value="ECO:0007669"/>
    <property type="project" value="InterPro"/>
</dbReference>
<evidence type="ECO:0000256" key="2">
    <source>
        <dbReference type="ARBA" id="ARBA00022980"/>
    </source>
</evidence>
<dbReference type="EMBL" id="BDIP01000793">
    <property type="protein sequence ID" value="GCA62498.1"/>
    <property type="molecule type" value="Genomic_DNA"/>
</dbReference>
<proteinExistence type="inferred from homology"/>
<dbReference type="Gene3D" id="3.30.190.20">
    <property type="match status" value="1"/>
</dbReference>
<dbReference type="GO" id="GO:0015934">
    <property type="term" value="C:large ribosomal subunit"/>
    <property type="evidence" value="ECO:0007669"/>
    <property type="project" value="InterPro"/>
</dbReference>
<comment type="similarity">
    <text evidence="1 4">Belongs to the universal ribosomal protein uL1 family.</text>
</comment>
<dbReference type="SUPFAM" id="SSF56808">
    <property type="entry name" value="Ribosomal protein L1"/>
    <property type="match status" value="1"/>
</dbReference>
<dbReference type="InterPro" id="IPR028364">
    <property type="entry name" value="Ribosomal_uL1/biogenesis"/>
</dbReference>
<dbReference type="InterPro" id="IPR016095">
    <property type="entry name" value="Ribosomal_uL1_3-a/b-sand"/>
</dbReference>
<dbReference type="PANTHER" id="PTHR36427">
    <property type="entry name" value="54S RIBOSOMAL PROTEIN L1, MITOCHONDRIAL"/>
    <property type="match status" value="1"/>
</dbReference>
<dbReference type="PROSITE" id="PS01199">
    <property type="entry name" value="RIBOSOMAL_L1"/>
    <property type="match status" value="1"/>
</dbReference>
<evidence type="ECO:0000313" key="6">
    <source>
        <dbReference type="Proteomes" id="UP000265618"/>
    </source>
</evidence>
<evidence type="ECO:0000256" key="4">
    <source>
        <dbReference type="RuleBase" id="RU000659"/>
    </source>
</evidence>
<organism evidence="5 6">
    <name type="scientific">Kipferlia bialata</name>
    <dbReference type="NCBI Taxonomy" id="797122"/>
    <lineage>
        <taxon>Eukaryota</taxon>
        <taxon>Metamonada</taxon>
        <taxon>Carpediemonas-like organisms</taxon>
        <taxon>Kipferlia</taxon>
    </lineage>
</organism>
<accession>A0A391NT92</accession>
<dbReference type="InterPro" id="IPR023673">
    <property type="entry name" value="Ribosomal_uL1_CS"/>
</dbReference>
<protein>
    <recommendedName>
        <fullName evidence="4">Ribosomal protein</fullName>
    </recommendedName>
</protein>
<dbReference type="OrthoDB" id="2449818at2759"/>
<evidence type="ECO:0000256" key="1">
    <source>
        <dbReference type="ARBA" id="ARBA00010531"/>
    </source>
</evidence>
<sequence length="217" mass="24244">MSRINAQVMEEAIKGMLAHAKGENKRNFLESVEIQIGLKGVNPQRDRRFNATVKLPNNPRPNMKVCCIGNAHDIERATAAGLDCIDMDGLKKFNKDKKIIKKFARKYDAFIASKSVIKMIPRVLGPGLNKAGKFPSILDEKDNVSTIVADIQGNVRFQLKKVVGLNVAVGTVAMTEEELRQNVTMSVNFLVSLLTKNWQNLKVVYLHSTMGPSFRLY</sequence>
<gene>
    <name evidence="5" type="ORF">KIPB_003919</name>
</gene>
<name>A0A391NT92_9EUKA</name>
<reference evidence="5 6" key="1">
    <citation type="journal article" date="2018" name="PLoS ONE">
        <title>The draft genome of Kipferlia bialata reveals reductive genome evolution in fornicate parasites.</title>
        <authorList>
            <person name="Tanifuji G."/>
            <person name="Takabayashi S."/>
            <person name="Kume K."/>
            <person name="Takagi M."/>
            <person name="Nakayama T."/>
            <person name="Kamikawa R."/>
            <person name="Inagaki Y."/>
            <person name="Hashimoto T."/>
        </authorList>
    </citation>
    <scope>NUCLEOTIDE SEQUENCE [LARGE SCALE GENOMIC DNA]</scope>
    <source>
        <strain evidence="5">NY0173</strain>
    </source>
</reference>
<dbReference type="PANTHER" id="PTHR36427:SF3">
    <property type="entry name" value="LARGE RIBOSOMAL SUBUNIT PROTEIN UL1M"/>
    <property type="match status" value="1"/>
</dbReference>
<dbReference type="FunFam" id="3.40.50.790:FF:000005">
    <property type="entry name" value="50S ribosomal protein L1"/>
    <property type="match status" value="1"/>
</dbReference>